<protein>
    <recommendedName>
        <fullName evidence="3">RNA-binding S4 domain-containing protein</fullName>
    </recommendedName>
</protein>
<evidence type="ECO:0000313" key="1">
    <source>
        <dbReference type="EMBL" id="QPI51315.1"/>
    </source>
</evidence>
<sequence length="134" mass="14985">MTDPVKTLGRSRWKRLRGEAAASPRQMFRDTSVEVNDITVLSVKRRLVIKMKEVATGRTVIFGELSGNAYRNRIKEAIKKTDNAKLEAQAPAVAEPAQSPDLAKFMSAFGSLKGKGVFGGDAVEFQREMREEWR</sequence>
<organism evidence="1 2">
    <name type="scientific">Massilia antarctica</name>
    <dbReference type="NCBI Taxonomy" id="2765360"/>
    <lineage>
        <taxon>Bacteria</taxon>
        <taxon>Pseudomonadati</taxon>
        <taxon>Pseudomonadota</taxon>
        <taxon>Betaproteobacteria</taxon>
        <taxon>Burkholderiales</taxon>
        <taxon>Oxalobacteraceae</taxon>
        <taxon>Telluria group</taxon>
        <taxon>Massilia</taxon>
    </lineage>
</organism>
<dbReference type="RefSeq" id="WP_206090924.1">
    <property type="nucleotide sequence ID" value="NZ_CP065053.1"/>
</dbReference>
<accession>A0AA48WET1</accession>
<name>A0AA48WET1_9BURK</name>
<dbReference type="EMBL" id="CP065053">
    <property type="protein sequence ID" value="QPI51315.1"/>
    <property type="molecule type" value="Genomic_DNA"/>
</dbReference>
<reference evidence="1 2" key="1">
    <citation type="submission" date="2020-11" db="EMBL/GenBank/DDBJ databases">
        <authorList>
            <person name="Sun Q."/>
        </authorList>
    </citation>
    <scope>NUCLEOTIDE SEQUENCE [LARGE SCALE GENOMIC DNA]</scope>
    <source>
        <strain evidence="1 2">P8398</strain>
    </source>
</reference>
<gene>
    <name evidence="1" type="ORF">IV454_07275</name>
</gene>
<evidence type="ECO:0000313" key="2">
    <source>
        <dbReference type="Proteomes" id="UP000662888"/>
    </source>
</evidence>
<evidence type="ECO:0008006" key="3">
    <source>
        <dbReference type="Google" id="ProtNLM"/>
    </source>
</evidence>
<dbReference type="Proteomes" id="UP000662888">
    <property type="component" value="Chromosome"/>
</dbReference>
<proteinExistence type="predicted"/>
<keyword evidence="2" id="KW-1185">Reference proteome</keyword>